<dbReference type="EMBL" id="BATB01000051">
    <property type="protein sequence ID" value="GAD56892.1"/>
    <property type="molecule type" value="Genomic_DNA"/>
</dbReference>
<dbReference type="GO" id="GO:0005840">
    <property type="term" value="C:ribosome"/>
    <property type="evidence" value="ECO:0007669"/>
    <property type="project" value="UniProtKB-KW"/>
</dbReference>
<protein>
    <recommendedName>
        <fullName evidence="4">Large ribosomal subunit protein bL36</fullName>
    </recommendedName>
</protein>
<gene>
    <name evidence="4" type="primary">rpmJ</name>
    <name evidence="6" type="ORF">MBELCI_2944</name>
</gene>
<name>U2Z773_9RHOB</name>
<dbReference type="InterPro" id="IPR000473">
    <property type="entry name" value="Ribosomal_bL36"/>
</dbReference>
<reference evidence="6" key="1">
    <citation type="journal article" date="2013" name="Genome Announc.">
        <title>Draft Genome Sequence of Loktanella cinnabarina LL-001T, Isolated from Deep-Sea Floor Sediment.</title>
        <authorList>
            <person name="Nishi S."/>
            <person name="Tsubouchi T."/>
            <person name="Takaki Y."/>
            <person name="Koyanagi R."/>
            <person name="Satoh N."/>
            <person name="Maruyama T."/>
            <person name="Hatada Y."/>
        </authorList>
    </citation>
    <scope>NUCLEOTIDE SEQUENCE [LARGE SCALE GENOMIC DNA]</scope>
    <source>
        <strain evidence="6">LL-001</strain>
    </source>
</reference>
<evidence type="ECO:0000256" key="1">
    <source>
        <dbReference type="ARBA" id="ARBA00007645"/>
    </source>
</evidence>
<dbReference type="AlphaFoldDB" id="U2Z773"/>
<dbReference type="STRING" id="1337093.MBELCI_2944"/>
<dbReference type="PANTHER" id="PTHR47781">
    <property type="entry name" value="50S RIBOSOMAL PROTEIN L36 2"/>
    <property type="match status" value="1"/>
</dbReference>
<dbReference type="SUPFAM" id="SSF57840">
    <property type="entry name" value="Ribosomal protein L36"/>
    <property type="match status" value="1"/>
</dbReference>
<accession>U2Z773</accession>
<evidence type="ECO:0000256" key="4">
    <source>
        <dbReference type="HAMAP-Rule" id="MF_00251"/>
    </source>
</evidence>
<dbReference type="GO" id="GO:1990904">
    <property type="term" value="C:ribonucleoprotein complex"/>
    <property type="evidence" value="ECO:0007669"/>
    <property type="project" value="UniProtKB-KW"/>
</dbReference>
<evidence type="ECO:0000256" key="3">
    <source>
        <dbReference type="ARBA" id="ARBA00023274"/>
    </source>
</evidence>
<keyword evidence="7" id="KW-1185">Reference proteome</keyword>
<dbReference type="NCBIfam" id="NF002021">
    <property type="entry name" value="PRK00831.1"/>
    <property type="match status" value="1"/>
</dbReference>
<dbReference type="eggNOG" id="COG0257">
    <property type="taxonomic scope" value="Bacteria"/>
</dbReference>
<dbReference type="NCBIfam" id="TIGR01022">
    <property type="entry name" value="rpmJ_bact"/>
    <property type="match status" value="1"/>
</dbReference>
<comment type="similarity">
    <text evidence="1 4 5">Belongs to the bacterial ribosomal protein bL36 family.</text>
</comment>
<keyword evidence="2 4" id="KW-0689">Ribosomal protein</keyword>
<keyword evidence="3 4" id="KW-0687">Ribonucleoprotein</keyword>
<comment type="caution">
    <text evidence="6">The sequence shown here is derived from an EMBL/GenBank/DDBJ whole genome shotgun (WGS) entry which is preliminary data.</text>
</comment>
<dbReference type="InterPro" id="IPR047621">
    <property type="entry name" value="Ribosomal_L36_bact"/>
</dbReference>
<dbReference type="GO" id="GO:0003735">
    <property type="term" value="F:structural constituent of ribosome"/>
    <property type="evidence" value="ECO:0007669"/>
    <property type="project" value="InterPro"/>
</dbReference>
<dbReference type="InterPro" id="IPR035977">
    <property type="entry name" value="Ribosomal_bL36_sp"/>
</dbReference>
<proteinExistence type="inferred from homology"/>
<evidence type="ECO:0000256" key="2">
    <source>
        <dbReference type="ARBA" id="ARBA00022980"/>
    </source>
</evidence>
<evidence type="ECO:0000256" key="5">
    <source>
        <dbReference type="RuleBase" id="RU000571"/>
    </source>
</evidence>
<dbReference type="PROSITE" id="PS00828">
    <property type="entry name" value="RIBOSOMAL_L36"/>
    <property type="match status" value="1"/>
</dbReference>
<dbReference type="Proteomes" id="UP000016566">
    <property type="component" value="Unassembled WGS sequence"/>
</dbReference>
<evidence type="ECO:0000313" key="6">
    <source>
        <dbReference type="EMBL" id="GAD56892.1"/>
    </source>
</evidence>
<dbReference type="HAMAP" id="MF_00251">
    <property type="entry name" value="Ribosomal_bL36"/>
    <property type="match status" value="1"/>
</dbReference>
<dbReference type="GO" id="GO:0006412">
    <property type="term" value="P:translation"/>
    <property type="evidence" value="ECO:0007669"/>
    <property type="project" value="UniProtKB-UniRule"/>
</dbReference>
<evidence type="ECO:0000313" key="7">
    <source>
        <dbReference type="Proteomes" id="UP000016566"/>
    </source>
</evidence>
<sequence length="90" mass="10491">MKVANSLRSLKQRHRDCRVVRRKGRVYVINKTQRRFKARQAEAGHLPVSGRPRIEGRLRKEAALFLRAKAALRRCRGPWSPARSYAIRAE</sequence>
<organism evidence="6 7">
    <name type="scientific">Limimaricola cinnabarinus LL-001</name>
    <dbReference type="NCBI Taxonomy" id="1337093"/>
    <lineage>
        <taxon>Bacteria</taxon>
        <taxon>Pseudomonadati</taxon>
        <taxon>Pseudomonadota</taxon>
        <taxon>Alphaproteobacteria</taxon>
        <taxon>Rhodobacterales</taxon>
        <taxon>Paracoccaceae</taxon>
        <taxon>Limimaricola</taxon>
    </lineage>
</organism>
<dbReference type="PANTHER" id="PTHR47781:SF1">
    <property type="entry name" value="LARGE RIBOSOMAL SUBUNIT PROTEIN BL36B"/>
    <property type="match status" value="1"/>
</dbReference>
<dbReference type="Pfam" id="PF00444">
    <property type="entry name" value="Ribosomal_L36"/>
    <property type="match status" value="1"/>
</dbReference>